<evidence type="ECO:0000256" key="5">
    <source>
        <dbReference type="ARBA" id="ARBA00023136"/>
    </source>
</evidence>
<reference evidence="8" key="1">
    <citation type="submission" date="2023-09" db="EMBL/GenBank/DDBJ databases">
        <title>Flavobacterium sp. 20NA77.7 isolated from freshwater.</title>
        <authorList>
            <person name="Le V."/>
            <person name="Ko S.-R."/>
            <person name="Ahn C.-Y."/>
            <person name="Oh H.-M."/>
        </authorList>
    </citation>
    <scope>NUCLEOTIDE SEQUENCE</scope>
    <source>
        <strain evidence="8">20NA77.7</strain>
    </source>
</reference>
<evidence type="ECO:0000256" key="6">
    <source>
        <dbReference type="SAM" id="Phobius"/>
    </source>
</evidence>
<feature type="domain" description="Sulfatase N-terminal" evidence="7">
    <location>
        <begin position="272"/>
        <end position="549"/>
    </location>
</feature>
<keyword evidence="2" id="KW-1003">Cell membrane</keyword>
<evidence type="ECO:0000259" key="7">
    <source>
        <dbReference type="Pfam" id="PF00884"/>
    </source>
</evidence>
<protein>
    <submittedName>
        <fullName evidence="8">Sulfatase-like hydrolase/transferase</fullName>
    </submittedName>
</protein>
<dbReference type="CDD" id="cd16015">
    <property type="entry name" value="LTA_synthase"/>
    <property type="match status" value="1"/>
</dbReference>
<feature type="transmembrane region" description="Helical" evidence="6">
    <location>
        <begin position="85"/>
        <end position="103"/>
    </location>
</feature>
<comment type="subcellular location">
    <subcellularLocation>
        <location evidence="1">Cell membrane</location>
        <topology evidence="1">Multi-pass membrane protein</topology>
    </subcellularLocation>
</comment>
<evidence type="ECO:0000256" key="2">
    <source>
        <dbReference type="ARBA" id="ARBA00022475"/>
    </source>
</evidence>
<dbReference type="Pfam" id="PF00884">
    <property type="entry name" value="Sulfatase"/>
    <property type="match status" value="1"/>
</dbReference>
<keyword evidence="5 6" id="KW-0472">Membrane</keyword>
<dbReference type="RefSeq" id="WP_309531627.1">
    <property type="nucleotide sequence ID" value="NZ_CP133721.1"/>
</dbReference>
<dbReference type="InterPro" id="IPR012160">
    <property type="entry name" value="LtaS-like"/>
</dbReference>
<proteinExistence type="predicted"/>
<keyword evidence="9" id="KW-1185">Reference proteome</keyword>
<evidence type="ECO:0000313" key="9">
    <source>
        <dbReference type="Proteomes" id="UP001180481"/>
    </source>
</evidence>
<evidence type="ECO:0000256" key="1">
    <source>
        <dbReference type="ARBA" id="ARBA00004651"/>
    </source>
</evidence>
<name>A0ABY9R7X3_9FLAO</name>
<dbReference type="PIRSF" id="PIRSF005091">
    <property type="entry name" value="Mmb_sulf_HI1246"/>
    <property type="match status" value="1"/>
</dbReference>
<keyword evidence="4 6" id="KW-1133">Transmembrane helix</keyword>
<dbReference type="InterPro" id="IPR000917">
    <property type="entry name" value="Sulfatase_N"/>
</dbReference>
<dbReference type="PANTHER" id="PTHR47371">
    <property type="entry name" value="LIPOTEICHOIC ACID SYNTHASE"/>
    <property type="match status" value="1"/>
</dbReference>
<dbReference type="PANTHER" id="PTHR47371:SF3">
    <property type="entry name" value="PHOSPHOGLYCEROL TRANSFERASE I"/>
    <property type="match status" value="1"/>
</dbReference>
<feature type="transmembrane region" description="Helical" evidence="6">
    <location>
        <begin position="56"/>
        <end position="78"/>
    </location>
</feature>
<dbReference type="SUPFAM" id="SSF53649">
    <property type="entry name" value="Alkaline phosphatase-like"/>
    <property type="match status" value="1"/>
</dbReference>
<dbReference type="Gene3D" id="3.40.720.10">
    <property type="entry name" value="Alkaline Phosphatase, subunit A"/>
    <property type="match status" value="1"/>
</dbReference>
<feature type="transmembrane region" description="Helical" evidence="6">
    <location>
        <begin position="138"/>
        <end position="158"/>
    </location>
</feature>
<organism evidence="8 9">
    <name type="scientific">Flavobacterium nakdongensis</name>
    <dbReference type="NCBI Taxonomy" id="3073563"/>
    <lineage>
        <taxon>Bacteria</taxon>
        <taxon>Pseudomonadati</taxon>
        <taxon>Bacteroidota</taxon>
        <taxon>Flavobacteriia</taxon>
        <taxon>Flavobacteriales</taxon>
        <taxon>Flavobacteriaceae</taxon>
        <taxon>Flavobacterium</taxon>
    </lineage>
</organism>
<keyword evidence="3 6" id="KW-0812">Transmembrane</keyword>
<accession>A0ABY9R7X3</accession>
<evidence type="ECO:0000313" key="8">
    <source>
        <dbReference type="EMBL" id="WMW77249.1"/>
    </source>
</evidence>
<dbReference type="Proteomes" id="UP001180481">
    <property type="component" value="Chromosome"/>
</dbReference>
<dbReference type="Gene3D" id="3.30.1120.80">
    <property type="match status" value="1"/>
</dbReference>
<evidence type="ECO:0000256" key="4">
    <source>
        <dbReference type="ARBA" id="ARBA00022989"/>
    </source>
</evidence>
<dbReference type="InterPro" id="IPR017850">
    <property type="entry name" value="Alkaline_phosphatase_core_sf"/>
</dbReference>
<dbReference type="EMBL" id="CP133721">
    <property type="protein sequence ID" value="WMW77249.1"/>
    <property type="molecule type" value="Genomic_DNA"/>
</dbReference>
<feature type="transmembrane region" description="Helical" evidence="6">
    <location>
        <begin position="178"/>
        <end position="197"/>
    </location>
</feature>
<gene>
    <name evidence="8" type="ORF">RF683_07040</name>
</gene>
<feature type="transmembrane region" description="Helical" evidence="6">
    <location>
        <begin position="12"/>
        <end position="36"/>
    </location>
</feature>
<sequence length="648" mass="75257">MKHFLRIDEYKALFFRIFLVYIFYFVARILFCFYNADLVEITSFSDFISLAYHGLAFDTTAILYVNSLFIILSVFPLFINTKPKFQQLLFGVYFSTNLLFYSLNFIDLIYYRFNFSRFTLAAWEVFKHEEAKGGMIFRFLYTYWHVFLLYILMVAFWIYLYRKVKVTYVLNTHPKSKYIITSLLGVLFVALLSIGGIRGDFKKSTRPISLVDANTYVQKTQHADVVLNSTFTFIRTLGVQTFKKTAFSIPNQVIESNFKPIKFYKNNKPSTPNIVLIITESMGREYLGAFNKNTHIKGYRSYTPFLDSLATKSMIFTNAYGNGYKSIHGMASILSGIPSFQDAFTSSPYTKQNIESLVSCLKEKGYTTSFFHGAPNGSMGFLGFANILGFDQYYGMTEYDNDKDFDGSWGIWDEPFLQYMNQTISEKKQPFFSTVFTVSSHEPFVIPTKYEGKFPKGSIPMHQCIGYTDYAFKKFFESAKKQSWFNNTIFIITADHCNQVAYTEEYSDKIVNRIAVPILIYKPDSNLIGENKEIAQHIDIFPTVLDLIGFNRPFRSWGRSLVSKEKDIEPYLINYNTNNYHFMKGNYICVFDGKKAIGFYNIDDKKFRTNLIGKRNKEMNDLELSCKAFIQDYFSKIIDKKLGKPNTK</sequence>
<evidence type="ECO:0000256" key="3">
    <source>
        <dbReference type="ARBA" id="ARBA00022692"/>
    </source>
</evidence>
<dbReference type="InterPro" id="IPR050448">
    <property type="entry name" value="OpgB/LTA_synthase_biosynth"/>
</dbReference>